<proteinExistence type="predicted"/>
<evidence type="ECO:0000313" key="3">
    <source>
        <dbReference type="Proteomes" id="UP001256711"/>
    </source>
</evidence>
<dbReference type="Proteomes" id="UP001256711">
    <property type="component" value="Unassembled WGS sequence"/>
</dbReference>
<evidence type="ECO:0000256" key="1">
    <source>
        <dbReference type="SAM" id="MobiDB-lite"/>
    </source>
</evidence>
<dbReference type="AlphaFoldDB" id="A0AAW8TVT2"/>
<evidence type="ECO:0000313" key="2">
    <source>
        <dbReference type="EMBL" id="MDT2810290.1"/>
    </source>
</evidence>
<gene>
    <name evidence="2" type="ORF">P7H43_07320</name>
</gene>
<accession>A0AAW8TVT2</accession>
<comment type="caution">
    <text evidence="2">The sequence shown here is derived from an EMBL/GenBank/DDBJ whole genome shotgun (WGS) entry which is preliminary data.</text>
</comment>
<sequence>MIVTLNQIAYFKPQTTARRLKTYYYSGDFQPVVFLNYLRLINLTAILCPQVAQLSVTLYRQEVRALFFAHREERGVLLQLWRFRRFFTPGECCELLQGVILAPESEDKVESNTTPRSMPRKSEGSGLPQAVGLFLTKQLKRRRGLFREPWKSVWNYGE</sequence>
<organism evidence="2 3">
    <name type="scientific">Enterococcus asini</name>
    <dbReference type="NCBI Taxonomy" id="57732"/>
    <lineage>
        <taxon>Bacteria</taxon>
        <taxon>Bacillati</taxon>
        <taxon>Bacillota</taxon>
        <taxon>Bacilli</taxon>
        <taxon>Lactobacillales</taxon>
        <taxon>Enterococcaceae</taxon>
        <taxon>Enterococcus</taxon>
    </lineage>
</organism>
<protein>
    <submittedName>
        <fullName evidence="2">Uncharacterized protein</fullName>
    </submittedName>
</protein>
<reference evidence="2" key="1">
    <citation type="submission" date="2023-03" db="EMBL/GenBank/DDBJ databases">
        <authorList>
            <person name="Shen W."/>
            <person name="Cai J."/>
        </authorList>
    </citation>
    <scope>NUCLEOTIDE SEQUENCE</scope>
    <source>
        <strain evidence="2">B226-2</strain>
    </source>
</reference>
<feature type="region of interest" description="Disordered" evidence="1">
    <location>
        <begin position="107"/>
        <end position="126"/>
    </location>
</feature>
<dbReference type="RefSeq" id="WP_311835403.1">
    <property type="nucleotide sequence ID" value="NZ_JARQBJ010000003.1"/>
</dbReference>
<name>A0AAW8TVT2_9ENTE</name>
<dbReference type="EMBL" id="JARQBJ010000003">
    <property type="protein sequence ID" value="MDT2810290.1"/>
    <property type="molecule type" value="Genomic_DNA"/>
</dbReference>